<dbReference type="GO" id="GO:0043565">
    <property type="term" value="F:sequence-specific DNA binding"/>
    <property type="evidence" value="ECO:0007669"/>
    <property type="project" value="InterPro"/>
</dbReference>
<name>A0A2P2C6A6_9ZZZZ</name>
<accession>A0A2P2C6A6</accession>
<dbReference type="Gene3D" id="1.10.10.60">
    <property type="entry name" value="Homeodomain-like"/>
    <property type="match status" value="1"/>
</dbReference>
<dbReference type="EMBL" id="CZKB01000003">
    <property type="protein sequence ID" value="CUR56302.1"/>
    <property type="molecule type" value="Genomic_DNA"/>
</dbReference>
<keyword evidence="1" id="KW-0805">Transcription regulation</keyword>
<protein>
    <submittedName>
        <fullName evidence="5">Putative transcriptional regulator, AraC family</fullName>
    </submittedName>
</protein>
<dbReference type="Pfam" id="PF20240">
    <property type="entry name" value="DUF6597"/>
    <property type="match status" value="1"/>
</dbReference>
<dbReference type="SMART" id="SM00342">
    <property type="entry name" value="HTH_ARAC"/>
    <property type="match status" value="1"/>
</dbReference>
<dbReference type="InterPro" id="IPR050204">
    <property type="entry name" value="AraC_XylS_family_regulators"/>
</dbReference>
<evidence type="ECO:0000256" key="2">
    <source>
        <dbReference type="ARBA" id="ARBA00023125"/>
    </source>
</evidence>
<evidence type="ECO:0000256" key="3">
    <source>
        <dbReference type="ARBA" id="ARBA00023163"/>
    </source>
</evidence>
<organism evidence="5">
    <name type="scientific">metagenome</name>
    <dbReference type="NCBI Taxonomy" id="256318"/>
    <lineage>
        <taxon>unclassified sequences</taxon>
        <taxon>metagenomes</taxon>
    </lineage>
</organism>
<sequence>MPSRSSRVQAAILRPSRAEQLIEVGRVEPDDDLAGLVDYFWWVHWDVPAPHEQEVVPRPVVHVSAEVVAGEPRLLVHGVHPRMFRRRLEGAGHTVAAGFRPAGFHPFLRADVGALEGQEVAAAAVLGVDDRPVAEEVLSHDRPEGGAAVLAAWLRGLAPEDDPLVPELAALVERAEADTSLVRAEQLADLAGVSLRTLQRRFHSHVGIGPKWVVQRFRLLDVTAAAHGDDPVDWAELAARLGYADQSHLIRAFTQLVGHPPATYAREA</sequence>
<keyword evidence="3" id="KW-0804">Transcription</keyword>
<evidence type="ECO:0000259" key="4">
    <source>
        <dbReference type="PROSITE" id="PS01124"/>
    </source>
</evidence>
<proteinExistence type="predicted"/>
<dbReference type="InterPro" id="IPR018060">
    <property type="entry name" value="HTH_AraC"/>
</dbReference>
<dbReference type="AlphaFoldDB" id="A0A2P2C6A6"/>
<gene>
    <name evidence="5" type="ORF">NOCA1110012</name>
</gene>
<dbReference type="GO" id="GO:0003700">
    <property type="term" value="F:DNA-binding transcription factor activity"/>
    <property type="evidence" value="ECO:0007669"/>
    <property type="project" value="InterPro"/>
</dbReference>
<dbReference type="InterPro" id="IPR046532">
    <property type="entry name" value="DUF6597"/>
</dbReference>
<dbReference type="PANTHER" id="PTHR46796">
    <property type="entry name" value="HTH-TYPE TRANSCRIPTIONAL ACTIVATOR RHAS-RELATED"/>
    <property type="match status" value="1"/>
</dbReference>
<reference evidence="5" key="1">
    <citation type="submission" date="2015-08" db="EMBL/GenBank/DDBJ databases">
        <authorList>
            <person name="Babu N.S."/>
            <person name="Beckwith C.J."/>
            <person name="Beseler K.G."/>
            <person name="Brison A."/>
            <person name="Carone J.V."/>
            <person name="Caskin T.P."/>
            <person name="Diamond M."/>
            <person name="Durham M.E."/>
            <person name="Foxe J.M."/>
            <person name="Go M."/>
            <person name="Henderson B.A."/>
            <person name="Jones I.B."/>
            <person name="McGettigan J.A."/>
            <person name="Micheletti S.J."/>
            <person name="Nasrallah M.E."/>
            <person name="Ortiz D."/>
            <person name="Piller C.R."/>
            <person name="Privatt S.R."/>
            <person name="Schneider S.L."/>
            <person name="Sharp S."/>
            <person name="Smith T.C."/>
            <person name="Stanton J.D."/>
            <person name="Ullery H.E."/>
            <person name="Wilson R.J."/>
            <person name="Serrano M.G."/>
            <person name="Buck G."/>
            <person name="Lee V."/>
            <person name="Wang Y."/>
            <person name="Carvalho R."/>
            <person name="Voegtly L."/>
            <person name="Shi R."/>
            <person name="Duckworth R."/>
            <person name="Johnson A."/>
            <person name="Loviza R."/>
            <person name="Walstead R."/>
            <person name="Shah Z."/>
            <person name="Kiflezghi M."/>
            <person name="Wade K."/>
            <person name="Ball S.L."/>
            <person name="Bradley K.W."/>
            <person name="Asai D.J."/>
            <person name="Bowman C.A."/>
            <person name="Russell D.A."/>
            <person name="Pope W.H."/>
            <person name="Jacobs-Sera D."/>
            <person name="Hendrix R.W."/>
            <person name="Hatfull G.F."/>
        </authorList>
    </citation>
    <scope>NUCLEOTIDE SEQUENCE</scope>
</reference>
<dbReference type="SUPFAM" id="SSF46689">
    <property type="entry name" value="Homeodomain-like"/>
    <property type="match status" value="1"/>
</dbReference>
<evidence type="ECO:0000256" key="1">
    <source>
        <dbReference type="ARBA" id="ARBA00023015"/>
    </source>
</evidence>
<feature type="domain" description="HTH araC/xylS-type" evidence="4">
    <location>
        <begin position="166"/>
        <end position="267"/>
    </location>
</feature>
<dbReference type="PROSITE" id="PS01124">
    <property type="entry name" value="HTH_ARAC_FAMILY_2"/>
    <property type="match status" value="1"/>
</dbReference>
<dbReference type="InterPro" id="IPR009057">
    <property type="entry name" value="Homeodomain-like_sf"/>
</dbReference>
<evidence type="ECO:0000313" key="5">
    <source>
        <dbReference type="EMBL" id="CUR56302.1"/>
    </source>
</evidence>
<dbReference type="Pfam" id="PF12833">
    <property type="entry name" value="HTH_18"/>
    <property type="match status" value="1"/>
</dbReference>
<keyword evidence="2" id="KW-0238">DNA-binding</keyword>